<dbReference type="InterPro" id="IPR002935">
    <property type="entry name" value="SAM_O-MeTrfase"/>
</dbReference>
<protein>
    <submittedName>
        <fullName evidence="4">Class I SAM-dependent methyltransferase</fullName>
    </submittedName>
</protein>
<keyword evidence="5" id="KW-1185">Reference proteome</keyword>
<dbReference type="CDD" id="cd02440">
    <property type="entry name" value="AdoMet_MTases"/>
    <property type="match status" value="1"/>
</dbReference>
<dbReference type="GO" id="GO:0008168">
    <property type="term" value="F:methyltransferase activity"/>
    <property type="evidence" value="ECO:0007669"/>
    <property type="project" value="UniProtKB-KW"/>
</dbReference>
<keyword evidence="2" id="KW-0808">Transferase</keyword>
<proteinExistence type="predicted"/>
<evidence type="ECO:0000313" key="4">
    <source>
        <dbReference type="EMBL" id="GAA3601324.1"/>
    </source>
</evidence>
<organism evidence="4 5">
    <name type="scientific">Nonomuraea rosea</name>
    <dbReference type="NCBI Taxonomy" id="638574"/>
    <lineage>
        <taxon>Bacteria</taxon>
        <taxon>Bacillati</taxon>
        <taxon>Actinomycetota</taxon>
        <taxon>Actinomycetes</taxon>
        <taxon>Streptosporangiales</taxon>
        <taxon>Streptosporangiaceae</taxon>
        <taxon>Nonomuraea</taxon>
    </lineage>
</organism>
<dbReference type="EMBL" id="BAABDQ010000036">
    <property type="protein sequence ID" value="GAA3601324.1"/>
    <property type="molecule type" value="Genomic_DNA"/>
</dbReference>
<keyword evidence="3" id="KW-0949">S-adenosyl-L-methionine</keyword>
<comment type="caution">
    <text evidence="4">The sequence shown here is derived from an EMBL/GenBank/DDBJ whole genome shotgun (WGS) entry which is preliminary data.</text>
</comment>
<dbReference type="Proteomes" id="UP001500630">
    <property type="component" value="Unassembled WGS sequence"/>
</dbReference>
<gene>
    <name evidence="4" type="ORF">GCM10022419_101930</name>
</gene>
<dbReference type="PANTHER" id="PTHR43167">
    <property type="entry name" value="PUTATIVE (AFU_ORTHOLOGUE AFUA_6G01830)-RELATED"/>
    <property type="match status" value="1"/>
</dbReference>
<dbReference type="GO" id="GO:0032259">
    <property type="term" value="P:methylation"/>
    <property type="evidence" value="ECO:0007669"/>
    <property type="project" value="UniProtKB-KW"/>
</dbReference>
<dbReference type="RefSeq" id="WP_345573259.1">
    <property type="nucleotide sequence ID" value="NZ_BAABDQ010000036.1"/>
</dbReference>
<accession>A0ABP6Z818</accession>
<dbReference type="PROSITE" id="PS51682">
    <property type="entry name" value="SAM_OMT_I"/>
    <property type="match status" value="1"/>
</dbReference>
<evidence type="ECO:0000256" key="2">
    <source>
        <dbReference type="ARBA" id="ARBA00022679"/>
    </source>
</evidence>
<dbReference type="SUPFAM" id="SSF53335">
    <property type="entry name" value="S-adenosyl-L-methionine-dependent methyltransferases"/>
    <property type="match status" value="1"/>
</dbReference>
<dbReference type="Gene3D" id="3.40.50.150">
    <property type="entry name" value="Vaccinia Virus protein VP39"/>
    <property type="match status" value="1"/>
</dbReference>
<dbReference type="PANTHER" id="PTHR43167:SF1">
    <property type="entry name" value="PUTATIVE (AFU_ORTHOLOGUE AFUA_6G01830)-RELATED"/>
    <property type="match status" value="1"/>
</dbReference>
<reference evidence="5" key="1">
    <citation type="journal article" date="2019" name="Int. J. Syst. Evol. Microbiol.">
        <title>The Global Catalogue of Microorganisms (GCM) 10K type strain sequencing project: providing services to taxonomists for standard genome sequencing and annotation.</title>
        <authorList>
            <consortium name="The Broad Institute Genomics Platform"/>
            <consortium name="The Broad Institute Genome Sequencing Center for Infectious Disease"/>
            <person name="Wu L."/>
            <person name="Ma J."/>
        </authorList>
    </citation>
    <scope>NUCLEOTIDE SEQUENCE [LARGE SCALE GENOMIC DNA]</scope>
    <source>
        <strain evidence="5">JCM 17326</strain>
    </source>
</reference>
<dbReference type="Pfam" id="PF01596">
    <property type="entry name" value="Methyltransf_3"/>
    <property type="match status" value="1"/>
</dbReference>
<keyword evidence="1 4" id="KW-0489">Methyltransferase</keyword>
<name>A0ABP6Z818_9ACTN</name>
<dbReference type="InterPro" id="IPR029063">
    <property type="entry name" value="SAM-dependent_MTases_sf"/>
</dbReference>
<evidence type="ECO:0000313" key="5">
    <source>
        <dbReference type="Proteomes" id="UP001500630"/>
    </source>
</evidence>
<evidence type="ECO:0000256" key="3">
    <source>
        <dbReference type="ARBA" id="ARBA00022691"/>
    </source>
</evidence>
<sequence>MDAFLDGYLRDLYAGGREHDAPLTDRLLRLRNMTPAAAAFVAVLIRAQGGGRVLEIGTSNGYSAIWFADAVRDLGGDLASVEIDAGRAELARGNIAKAGLADQVTVVHADGGQVLAERASGSADVVVLDAERPAYAGYWPQVRRVLADGGVVAVDNAVSHREQVAAFLAEVAGDGGFAVHVHEIGDGVLTAVRLPRRPR</sequence>
<evidence type="ECO:0000256" key="1">
    <source>
        <dbReference type="ARBA" id="ARBA00022603"/>
    </source>
</evidence>